<feature type="chain" id="PRO_5011629984" evidence="1">
    <location>
        <begin position="22"/>
        <end position="229"/>
    </location>
</feature>
<accession>A0A1I3GEE7</accession>
<sequence>MKTLNYAFIALLLIMSSCRTSNDTLPNQKFNYDAYNAKNALFTTLNKVNLKKNVAKTTNLNEYENALATINDEFGTNVSKTEFDEYIINNPTSTIDDFVQSGYISQDEYNIVDSFFTDLETYNFDEAKTRLETRILDKNYSNSEFQKYNFLVNQLMITNDYYVSHGVDIFAKAGTNKNISKRISASCAVSIAANAISTYGLMSCFVPGPNCWVALAGKGLSLASIFLSC</sequence>
<protein>
    <submittedName>
        <fullName evidence="2">Uncharacterized protein</fullName>
    </submittedName>
</protein>
<reference evidence="2 3" key="1">
    <citation type="submission" date="2016-10" db="EMBL/GenBank/DDBJ databases">
        <authorList>
            <person name="de Groot N.N."/>
        </authorList>
    </citation>
    <scope>NUCLEOTIDE SEQUENCE [LARGE SCALE GENOMIC DNA]</scope>
    <source>
        <strain evidence="2 3">DSM 26000</strain>
    </source>
</reference>
<dbReference type="STRING" id="1125876.SAMN05443292_1803"/>
<keyword evidence="1" id="KW-0732">Signal</keyword>
<dbReference type="Proteomes" id="UP000198931">
    <property type="component" value="Unassembled WGS sequence"/>
</dbReference>
<dbReference type="PROSITE" id="PS51257">
    <property type="entry name" value="PROKAR_LIPOPROTEIN"/>
    <property type="match status" value="1"/>
</dbReference>
<gene>
    <name evidence="2" type="ORF">SAMN05443292_1803</name>
</gene>
<dbReference type="AlphaFoldDB" id="A0A1I3GEE7"/>
<feature type="signal peptide" evidence="1">
    <location>
        <begin position="1"/>
        <end position="21"/>
    </location>
</feature>
<name>A0A1I3GEE7_9FLAO</name>
<evidence type="ECO:0000313" key="3">
    <source>
        <dbReference type="Proteomes" id="UP000198931"/>
    </source>
</evidence>
<keyword evidence="3" id="KW-1185">Reference proteome</keyword>
<organism evidence="2 3">
    <name type="scientific">Halpernia frigidisoli</name>
    <dbReference type="NCBI Taxonomy" id="1125876"/>
    <lineage>
        <taxon>Bacteria</taxon>
        <taxon>Pseudomonadati</taxon>
        <taxon>Bacteroidota</taxon>
        <taxon>Flavobacteriia</taxon>
        <taxon>Flavobacteriales</taxon>
        <taxon>Weeksellaceae</taxon>
        <taxon>Chryseobacterium group</taxon>
        <taxon>Halpernia</taxon>
    </lineage>
</organism>
<dbReference type="EMBL" id="FOQT01000003">
    <property type="protein sequence ID" value="SFI21839.1"/>
    <property type="molecule type" value="Genomic_DNA"/>
</dbReference>
<proteinExistence type="predicted"/>
<evidence type="ECO:0000313" key="2">
    <source>
        <dbReference type="EMBL" id="SFI21839.1"/>
    </source>
</evidence>
<evidence type="ECO:0000256" key="1">
    <source>
        <dbReference type="SAM" id="SignalP"/>
    </source>
</evidence>